<accession>A0ACA9P307</accession>
<proteinExistence type="predicted"/>
<comment type="caution">
    <text evidence="1">The sequence shown here is derived from an EMBL/GenBank/DDBJ whole genome shotgun (WGS) entry which is preliminary data.</text>
</comment>
<dbReference type="Proteomes" id="UP000789525">
    <property type="component" value="Unassembled WGS sequence"/>
</dbReference>
<feature type="non-terminal residue" evidence="1">
    <location>
        <position position="1"/>
    </location>
</feature>
<gene>
    <name evidence="1" type="ORF">ACOLOM_LOCUS9783</name>
</gene>
<sequence>ITTPEQSRPVDFGRTTLVLQSCDKRNSAKASSILLENITTVPRSRNCPESIRRQRTTPEDTTMSSLATQTAHGSAYTPDIGKQTLNAISDQYYLPSGIVILNISPKIANIDSDSDEWMTLALDGLYPAKDVVQAVLQPEEGDVAQGFGKVTYSGTEHPFILYRAVEMAKQFPQAEVVGVDLAPCPIPTERRPKNVHFEVHDINTGLSRFEGQFDMVHLRFVGSGLKDFAQKMKDVHSCLKPGGIVLWVDADFELYSTDRFEKLVPATDVTPEEGRRAYLEFGSDVKGMEKGMDAGLWSDPILDPETSVY</sequence>
<evidence type="ECO:0000313" key="1">
    <source>
        <dbReference type="EMBL" id="CAG8690089.1"/>
    </source>
</evidence>
<organism evidence="1 2">
    <name type="scientific">Acaulospora colombiana</name>
    <dbReference type="NCBI Taxonomy" id="27376"/>
    <lineage>
        <taxon>Eukaryota</taxon>
        <taxon>Fungi</taxon>
        <taxon>Fungi incertae sedis</taxon>
        <taxon>Mucoromycota</taxon>
        <taxon>Glomeromycotina</taxon>
        <taxon>Glomeromycetes</taxon>
        <taxon>Diversisporales</taxon>
        <taxon>Acaulosporaceae</taxon>
        <taxon>Acaulospora</taxon>
    </lineage>
</organism>
<dbReference type="EMBL" id="CAJVPT010029295">
    <property type="protein sequence ID" value="CAG8690089.1"/>
    <property type="molecule type" value="Genomic_DNA"/>
</dbReference>
<reference evidence="1" key="1">
    <citation type="submission" date="2021-06" db="EMBL/GenBank/DDBJ databases">
        <authorList>
            <person name="Kallberg Y."/>
            <person name="Tangrot J."/>
            <person name="Rosling A."/>
        </authorList>
    </citation>
    <scope>NUCLEOTIDE SEQUENCE</scope>
    <source>
        <strain evidence="1">CL356</strain>
    </source>
</reference>
<protein>
    <submittedName>
        <fullName evidence="1">7659_t:CDS:1</fullName>
    </submittedName>
</protein>
<name>A0ACA9P307_9GLOM</name>
<evidence type="ECO:0000313" key="2">
    <source>
        <dbReference type="Proteomes" id="UP000789525"/>
    </source>
</evidence>
<keyword evidence="2" id="KW-1185">Reference proteome</keyword>